<evidence type="ECO:0000256" key="2">
    <source>
        <dbReference type="ARBA" id="ARBA00022737"/>
    </source>
</evidence>
<evidence type="ECO:0000256" key="8">
    <source>
        <dbReference type="PROSITE-ProRule" id="PRU00035"/>
    </source>
</evidence>
<dbReference type="AlphaFoldDB" id="A0A2T2NBA0"/>
<dbReference type="CDD" id="cd05522">
    <property type="entry name" value="Bromo_Rsc1_2_II"/>
    <property type="match status" value="1"/>
</dbReference>
<gene>
    <name evidence="13" type="ORF">BS50DRAFT_560439</name>
</gene>
<dbReference type="InterPro" id="IPR037382">
    <property type="entry name" value="Rsc/polybromo"/>
</dbReference>
<evidence type="ECO:0000259" key="11">
    <source>
        <dbReference type="PROSITE" id="PS50014"/>
    </source>
</evidence>
<feature type="compositionally biased region" description="Basic and acidic residues" evidence="10">
    <location>
        <begin position="857"/>
        <end position="877"/>
    </location>
</feature>
<dbReference type="Proteomes" id="UP000240883">
    <property type="component" value="Unassembled WGS sequence"/>
</dbReference>
<feature type="region of interest" description="Disordered" evidence="10">
    <location>
        <begin position="855"/>
        <end position="890"/>
    </location>
</feature>
<feature type="compositionally biased region" description="Basic and acidic residues" evidence="10">
    <location>
        <begin position="209"/>
        <end position="227"/>
    </location>
</feature>
<dbReference type="PRINTS" id="PR00503">
    <property type="entry name" value="BROMODOMAIN"/>
</dbReference>
<proteinExistence type="predicted"/>
<sequence length="890" mass="101376">MASARAPSSTPVPTTETADPGTDGAASTVTEEEWQAMSTVLTNVYAYRTEDGYDPTSLFHRKVNKRSVPDYYDIIKEPMAMSMIKTKVQKREYKTFSEFVRDFALVPHNAQVYNRQDSQAYVDALEVKKALEQELKKLVDEKIVPEDVAALPYLGEIPEQDPLLPEDEEEDEEEDDEEELEVDEEDEEDEDDDGKRKRRRGPRSTAAITKREGGGRSRDDAKDDPESRKKRGRPPRVDTPMEARIKAIMKGIRKPRNQLNKLMVSAFERVPDKAVMPEYHAEIKNPMAMDILKKKLKRKKYNSVDHFMVDVELMFENAKQYNEDDSQVYKDAVHLQKEARRIAKEEKEKPDTEYVMEEGRIPMPDGILHNGELWKVGDWVHIQNANDLTKPIVAQIYRTWQDSEGGRWVNACWYYRPEQTVHRFDRHFLENEVVKTGQYRDHRIDEVVDRCFVMFVTRYNKGRPRDFPTDKDIYVCEARYNEEKHKLNKIKTWASCLPDEVRDKDYVMDLFDAPRKLKKVPSPIAYLLKDDQKETDDLPKPEWGAENAPPKIGAVHRRPRDPKESPPPEPTPSPPPQPPPAPAMATPTIPTPAQNGYGDSQRNYPIAQAPVASPMPAPTPQPHHVQAAYTPTHASSYHTHSQSPVPHVPHQSMPSAQGYQSITPHLPFATPQPAAPIPQYAGARPTPSYQQPIIHQAPVGYKAPQPVEVYILNDHANASIPPEIREQFQRDEHGRVLFFTAPPINVEPVVHRPGRALGHSAQYLADKAKRDAKIAAKRKAEAANAAEREEAAKKARIEAEAKFKKQVNELGTKAMKALENQLAYAVKKEYETLFDGKDVQGGIAKQLDALADVQQKTAEKNHEREIRERQQKTKERTTVTGMTVNLEEKA</sequence>
<name>A0A2T2NBA0_CORCC</name>
<dbReference type="OrthoDB" id="1742084at2759"/>
<evidence type="ECO:0000256" key="1">
    <source>
        <dbReference type="ARBA" id="ARBA00004123"/>
    </source>
</evidence>
<keyword evidence="4" id="KW-0805">Transcription regulation</keyword>
<dbReference type="InterPro" id="IPR018359">
    <property type="entry name" value="Bromodomain_CS"/>
</dbReference>
<dbReference type="Gene3D" id="2.30.30.490">
    <property type="match status" value="1"/>
</dbReference>
<feature type="compositionally biased region" description="Basic and acidic residues" evidence="10">
    <location>
        <begin position="530"/>
        <end position="540"/>
    </location>
</feature>
<dbReference type="GO" id="GO:0016586">
    <property type="term" value="C:RSC-type complex"/>
    <property type="evidence" value="ECO:0007669"/>
    <property type="project" value="InterPro"/>
</dbReference>
<dbReference type="PROSITE" id="PS51038">
    <property type="entry name" value="BAH"/>
    <property type="match status" value="1"/>
</dbReference>
<dbReference type="InterPro" id="IPR001487">
    <property type="entry name" value="Bromodomain"/>
</dbReference>
<dbReference type="PANTHER" id="PTHR16062:SF21">
    <property type="entry name" value="CHROMATIN STRUCTURE-REMODELING COMPLEX SUBUNIT RSC1-RELATED"/>
    <property type="match status" value="1"/>
</dbReference>
<keyword evidence="9" id="KW-0175">Coiled coil</keyword>
<evidence type="ECO:0000259" key="12">
    <source>
        <dbReference type="PROSITE" id="PS51038"/>
    </source>
</evidence>
<dbReference type="InterPro" id="IPR043151">
    <property type="entry name" value="BAH_sf"/>
</dbReference>
<feature type="domain" description="Bromo" evidence="11">
    <location>
        <begin position="267"/>
        <end position="329"/>
    </location>
</feature>
<dbReference type="Pfam" id="PF01426">
    <property type="entry name" value="BAH"/>
    <property type="match status" value="1"/>
</dbReference>
<dbReference type="PROSITE" id="PS00633">
    <property type="entry name" value="BROMODOMAIN_1"/>
    <property type="match status" value="1"/>
</dbReference>
<evidence type="ECO:0000256" key="3">
    <source>
        <dbReference type="ARBA" id="ARBA00022853"/>
    </source>
</evidence>
<dbReference type="SUPFAM" id="SSF47370">
    <property type="entry name" value="Bromodomain"/>
    <property type="match status" value="2"/>
</dbReference>
<dbReference type="FunFam" id="1.20.920.10:FF:000048">
    <property type="entry name" value="RSC complex subunit (RSC1), putative"/>
    <property type="match status" value="1"/>
</dbReference>
<dbReference type="InterPro" id="IPR048047">
    <property type="entry name" value="RSC1/2_bromodom"/>
</dbReference>
<evidence type="ECO:0000313" key="13">
    <source>
        <dbReference type="EMBL" id="PSN62722.1"/>
    </source>
</evidence>
<dbReference type="PROSITE" id="PS50014">
    <property type="entry name" value="BROMODOMAIN_2"/>
    <property type="match status" value="2"/>
</dbReference>
<feature type="region of interest" description="Disordered" evidence="10">
    <location>
        <begin position="150"/>
        <end position="242"/>
    </location>
</feature>
<evidence type="ECO:0000256" key="10">
    <source>
        <dbReference type="SAM" id="MobiDB-lite"/>
    </source>
</evidence>
<organism evidence="13 14">
    <name type="scientific">Corynespora cassiicola Philippines</name>
    <dbReference type="NCBI Taxonomy" id="1448308"/>
    <lineage>
        <taxon>Eukaryota</taxon>
        <taxon>Fungi</taxon>
        <taxon>Dikarya</taxon>
        <taxon>Ascomycota</taxon>
        <taxon>Pezizomycotina</taxon>
        <taxon>Dothideomycetes</taxon>
        <taxon>Pleosporomycetidae</taxon>
        <taxon>Pleosporales</taxon>
        <taxon>Corynesporascaceae</taxon>
        <taxon>Corynespora</taxon>
    </lineage>
</organism>
<dbReference type="GO" id="GO:0006368">
    <property type="term" value="P:transcription elongation by RNA polymerase II"/>
    <property type="evidence" value="ECO:0007669"/>
    <property type="project" value="TreeGrafter"/>
</dbReference>
<feature type="compositionally biased region" description="Pro residues" evidence="10">
    <location>
        <begin position="567"/>
        <end position="582"/>
    </location>
</feature>
<feature type="compositionally biased region" description="Polar residues" evidence="10">
    <location>
        <begin position="634"/>
        <end position="644"/>
    </location>
</feature>
<evidence type="ECO:0000256" key="4">
    <source>
        <dbReference type="ARBA" id="ARBA00023015"/>
    </source>
</evidence>
<evidence type="ECO:0000313" key="14">
    <source>
        <dbReference type="Proteomes" id="UP000240883"/>
    </source>
</evidence>
<dbReference type="GO" id="GO:0003682">
    <property type="term" value="F:chromatin binding"/>
    <property type="evidence" value="ECO:0007669"/>
    <property type="project" value="InterPro"/>
</dbReference>
<keyword evidence="7" id="KW-0539">Nucleus</keyword>
<keyword evidence="3" id="KW-0156">Chromatin regulator</keyword>
<evidence type="ECO:0000256" key="6">
    <source>
        <dbReference type="ARBA" id="ARBA00023163"/>
    </source>
</evidence>
<feature type="region of interest" description="Disordered" evidence="10">
    <location>
        <begin position="1"/>
        <end position="28"/>
    </location>
</feature>
<dbReference type="CDD" id="cd04717">
    <property type="entry name" value="BAH_polybromo"/>
    <property type="match status" value="1"/>
</dbReference>
<dbReference type="InterPro" id="IPR001025">
    <property type="entry name" value="BAH_dom"/>
</dbReference>
<feature type="compositionally biased region" description="Acidic residues" evidence="10">
    <location>
        <begin position="164"/>
        <end position="192"/>
    </location>
</feature>
<dbReference type="FunFam" id="2.30.30.490:FF:000015">
    <property type="entry name" value="Chromatin structure-remodeling complex subunit RSC1"/>
    <property type="match status" value="1"/>
</dbReference>
<accession>A0A2T2NBA0</accession>
<feature type="domain" description="Bromo" evidence="11">
    <location>
        <begin position="51"/>
        <end position="121"/>
    </location>
</feature>
<keyword evidence="5 8" id="KW-0103">Bromodomain</keyword>
<dbReference type="PANTHER" id="PTHR16062">
    <property type="entry name" value="SWI/SNF-RELATED"/>
    <property type="match status" value="1"/>
</dbReference>
<comment type="subcellular location">
    <subcellularLocation>
        <location evidence="1">Nucleus</location>
    </subcellularLocation>
</comment>
<dbReference type="Pfam" id="PF00439">
    <property type="entry name" value="Bromodomain"/>
    <property type="match status" value="2"/>
</dbReference>
<dbReference type="SMART" id="SM00297">
    <property type="entry name" value="BROMO"/>
    <property type="match status" value="2"/>
</dbReference>
<evidence type="ECO:0000256" key="9">
    <source>
        <dbReference type="SAM" id="Coils"/>
    </source>
</evidence>
<feature type="region of interest" description="Disordered" evidence="10">
    <location>
        <begin position="634"/>
        <end position="655"/>
    </location>
</feature>
<protein>
    <submittedName>
        <fullName evidence="13">Bromodomain-containing protein</fullName>
    </submittedName>
</protein>
<dbReference type="InterPro" id="IPR036427">
    <property type="entry name" value="Bromodomain-like_sf"/>
</dbReference>
<dbReference type="EMBL" id="KZ678141">
    <property type="protein sequence ID" value="PSN62722.1"/>
    <property type="molecule type" value="Genomic_DNA"/>
</dbReference>
<keyword evidence="2" id="KW-0677">Repeat</keyword>
<dbReference type="STRING" id="1448308.A0A2T2NBA0"/>
<feature type="domain" description="BAH" evidence="12">
    <location>
        <begin position="372"/>
        <end position="491"/>
    </location>
</feature>
<feature type="region of interest" description="Disordered" evidence="10">
    <location>
        <begin position="530"/>
        <end position="604"/>
    </location>
</feature>
<evidence type="ECO:0000256" key="7">
    <source>
        <dbReference type="ARBA" id="ARBA00023242"/>
    </source>
</evidence>
<feature type="compositionally biased region" description="Polar residues" evidence="10">
    <location>
        <begin position="1"/>
        <end position="17"/>
    </location>
</feature>
<keyword evidence="6" id="KW-0804">Transcription</keyword>
<dbReference type="Gene3D" id="1.20.920.10">
    <property type="entry name" value="Bromodomain-like"/>
    <property type="match status" value="2"/>
</dbReference>
<dbReference type="CDD" id="cd04369">
    <property type="entry name" value="Bromodomain"/>
    <property type="match status" value="1"/>
</dbReference>
<dbReference type="GO" id="GO:0006338">
    <property type="term" value="P:chromatin remodeling"/>
    <property type="evidence" value="ECO:0007669"/>
    <property type="project" value="InterPro"/>
</dbReference>
<keyword evidence="14" id="KW-1185">Reference proteome</keyword>
<feature type="coiled-coil region" evidence="9">
    <location>
        <begin position="769"/>
        <end position="802"/>
    </location>
</feature>
<feature type="compositionally biased region" description="Low complexity" evidence="10">
    <location>
        <begin position="583"/>
        <end position="593"/>
    </location>
</feature>
<dbReference type="SMART" id="SM00439">
    <property type="entry name" value="BAH"/>
    <property type="match status" value="1"/>
</dbReference>
<reference evidence="13 14" key="1">
    <citation type="journal article" date="2018" name="Front. Microbiol.">
        <title>Genome-Wide Analysis of Corynespora cassiicola Leaf Fall Disease Putative Effectors.</title>
        <authorList>
            <person name="Lopez D."/>
            <person name="Ribeiro S."/>
            <person name="Label P."/>
            <person name="Fumanal B."/>
            <person name="Venisse J.S."/>
            <person name="Kohler A."/>
            <person name="de Oliveira R.R."/>
            <person name="Labutti K."/>
            <person name="Lipzen A."/>
            <person name="Lail K."/>
            <person name="Bauer D."/>
            <person name="Ohm R.A."/>
            <person name="Barry K.W."/>
            <person name="Spatafora J."/>
            <person name="Grigoriev I.V."/>
            <person name="Martin F.M."/>
            <person name="Pujade-Renaud V."/>
        </authorList>
    </citation>
    <scope>NUCLEOTIDE SEQUENCE [LARGE SCALE GENOMIC DNA]</scope>
    <source>
        <strain evidence="13 14">Philippines</strain>
    </source>
</reference>
<evidence type="ECO:0000256" key="5">
    <source>
        <dbReference type="ARBA" id="ARBA00023117"/>
    </source>
</evidence>